<evidence type="ECO:0000313" key="4">
    <source>
        <dbReference type="EMBL" id="RDZ14695.1"/>
    </source>
</evidence>
<keyword evidence="2" id="KW-0732">Signal</keyword>
<dbReference type="RefSeq" id="WP_116074399.1">
    <property type="nucleotide sequence ID" value="NZ_CP187630.1"/>
</dbReference>
<feature type="chain" id="PRO_5039232928" evidence="2">
    <location>
        <begin position="21"/>
        <end position="154"/>
    </location>
</feature>
<accession>A0A3D8X2X6</accession>
<keyword evidence="1" id="KW-0472">Membrane</keyword>
<gene>
    <name evidence="4" type="ORF">C3744_12440</name>
</gene>
<dbReference type="NCBIfam" id="NF037970">
    <property type="entry name" value="vanZ_1"/>
    <property type="match status" value="1"/>
</dbReference>
<keyword evidence="1" id="KW-1133">Transmembrane helix</keyword>
<evidence type="ECO:0000256" key="1">
    <source>
        <dbReference type="SAM" id="Phobius"/>
    </source>
</evidence>
<sequence length="154" mass="17962">MIKKIIVLLMMLSIAHFSHTPHLLITDPSTWRNSSVWNHHATLWDILKPGSDFYDAYSYGFDLEFILRKLAHISFFGILALLFYWNLKEIRGRFLKAWLLLAAFAFLDEIHQAFIIGRDGRIADVMIDSFGGALFLFFLYNFRNKKTSKVSNLN</sequence>
<dbReference type="InterPro" id="IPR006976">
    <property type="entry name" value="VanZ-like"/>
</dbReference>
<feature type="signal peptide" evidence="2">
    <location>
        <begin position="1"/>
        <end position="20"/>
    </location>
</feature>
<keyword evidence="1" id="KW-0812">Transmembrane</keyword>
<dbReference type="Proteomes" id="UP000256519">
    <property type="component" value="Unassembled WGS sequence"/>
</dbReference>
<name>A0A3D8X2X6_PRIMG</name>
<feature type="transmembrane region" description="Helical" evidence="1">
    <location>
        <begin position="122"/>
        <end position="142"/>
    </location>
</feature>
<dbReference type="EMBL" id="PQWM01000009">
    <property type="protein sequence ID" value="RDZ14695.1"/>
    <property type="molecule type" value="Genomic_DNA"/>
</dbReference>
<dbReference type="Pfam" id="PF04892">
    <property type="entry name" value="VanZ"/>
    <property type="match status" value="1"/>
</dbReference>
<evidence type="ECO:0000259" key="3">
    <source>
        <dbReference type="Pfam" id="PF04892"/>
    </source>
</evidence>
<dbReference type="AlphaFoldDB" id="A0A3D8X2X6"/>
<organism evidence="4 5">
    <name type="scientific">Priestia megaterium</name>
    <name type="common">Bacillus megaterium</name>
    <dbReference type="NCBI Taxonomy" id="1404"/>
    <lineage>
        <taxon>Bacteria</taxon>
        <taxon>Bacillati</taxon>
        <taxon>Bacillota</taxon>
        <taxon>Bacilli</taxon>
        <taxon>Bacillales</taxon>
        <taxon>Bacillaceae</taxon>
        <taxon>Priestia</taxon>
    </lineage>
</organism>
<feature type="domain" description="VanZ-like" evidence="3">
    <location>
        <begin position="7"/>
        <end position="140"/>
    </location>
</feature>
<comment type="caution">
    <text evidence="4">The sequence shown here is derived from an EMBL/GenBank/DDBJ whole genome shotgun (WGS) entry which is preliminary data.</text>
</comment>
<protein>
    <submittedName>
        <fullName evidence="4">VanZ family protein</fullName>
    </submittedName>
</protein>
<evidence type="ECO:0000256" key="2">
    <source>
        <dbReference type="SAM" id="SignalP"/>
    </source>
</evidence>
<feature type="transmembrane region" description="Helical" evidence="1">
    <location>
        <begin position="97"/>
        <end position="116"/>
    </location>
</feature>
<reference evidence="4" key="1">
    <citation type="journal article" date="2018" name="Appl. Environ. Microbiol.">
        <title>Antimicrobial susceptibility testing and tentative epidemiological cut-off values of five Bacillus species relevant for use as animal feed additives or for plant protection.</title>
        <authorList>
            <person name="Agerso Y."/>
            <person name="Stuer-Lauridsen B."/>
            <person name="Bjerre K."/>
            <person name="Jensen M.G."/>
            <person name="Johansen E."/>
            <person name="Bennedsen M."/>
            <person name="Brockmann E."/>
            <person name="Nielsen B."/>
        </authorList>
    </citation>
    <scope>NUCLEOTIDE SEQUENCE [LARGE SCALE GENOMIC DNA]</scope>
    <source>
        <strain evidence="4">CHCC20162</strain>
    </source>
</reference>
<evidence type="ECO:0000313" key="5">
    <source>
        <dbReference type="Proteomes" id="UP000256519"/>
    </source>
</evidence>
<proteinExistence type="predicted"/>
<feature type="transmembrane region" description="Helical" evidence="1">
    <location>
        <begin position="65"/>
        <end position="85"/>
    </location>
</feature>